<dbReference type="PANTHER" id="PTHR13994:SF13">
    <property type="entry name" value="FI03680P"/>
    <property type="match status" value="1"/>
</dbReference>
<dbReference type="GO" id="GO:0051287">
    <property type="term" value="F:NAD binding"/>
    <property type="evidence" value="ECO:0007669"/>
    <property type="project" value="TreeGrafter"/>
</dbReference>
<protein>
    <recommendedName>
        <fullName evidence="3">Nudix hydrolase domain-containing protein</fullName>
    </recommendedName>
</protein>
<dbReference type="PROSITE" id="PS51462">
    <property type="entry name" value="NUDIX"/>
    <property type="match status" value="1"/>
</dbReference>
<reference evidence="4 5" key="1">
    <citation type="journal article" date="2013" name="Curr. Biol.">
        <title>The Genome of the Foraminiferan Reticulomyxa filosa.</title>
        <authorList>
            <person name="Glockner G."/>
            <person name="Hulsmann N."/>
            <person name="Schleicher M."/>
            <person name="Noegel A.A."/>
            <person name="Eichinger L."/>
            <person name="Gallinger C."/>
            <person name="Pawlowski J."/>
            <person name="Sierra R."/>
            <person name="Euteneuer U."/>
            <person name="Pillet L."/>
            <person name="Moustafa A."/>
            <person name="Platzer M."/>
            <person name="Groth M."/>
            <person name="Szafranski K."/>
            <person name="Schliwa M."/>
        </authorList>
    </citation>
    <scope>NUCLEOTIDE SEQUENCE [LARGE SCALE GENOMIC DNA]</scope>
</reference>
<comment type="caution">
    <text evidence="4">The sequence shown here is derived from an EMBL/GenBank/DDBJ whole genome shotgun (WGS) entry which is preliminary data.</text>
</comment>
<name>X6NX42_RETFI</name>
<dbReference type="GO" id="GO:0047631">
    <property type="term" value="F:ADP-ribose diphosphatase activity"/>
    <property type="evidence" value="ECO:0007669"/>
    <property type="project" value="TreeGrafter"/>
</dbReference>
<dbReference type="OrthoDB" id="447842at2759"/>
<dbReference type="InterPro" id="IPR003293">
    <property type="entry name" value="Nudix_hydrolase6-like"/>
</dbReference>
<dbReference type="GO" id="GO:0035529">
    <property type="term" value="F:NADH pyrophosphatase activity"/>
    <property type="evidence" value="ECO:0007669"/>
    <property type="project" value="TreeGrafter"/>
</dbReference>
<evidence type="ECO:0000259" key="3">
    <source>
        <dbReference type="PROSITE" id="PS51462"/>
    </source>
</evidence>
<feature type="domain" description="Nudix hydrolase" evidence="3">
    <location>
        <begin position="1"/>
        <end position="136"/>
    </location>
</feature>
<sequence length="241" mass="27906">MVINEKKEILVVKEKLSAVEKVKWKLPGLLHVKYCGLVDPNEAIEGAAIREVFEETGIRTQFQSIVGFRHQSNYRFGQTNHKITDLYAICRLFPLNMDISICPSEIAAATWLSVYICFPNYYALSRNMLYTISVRHALFIYSYTILLPLLTLGQSISWFVRQLQNVLMSKTTISPTITNLNVTSRHSKLTVLLSLELILCKREKNLIKLYFLNQFPSIPIFSFVYFNKFKKSMFDINLLTM</sequence>
<dbReference type="InterPro" id="IPR020084">
    <property type="entry name" value="NUDIX_hydrolase_CS"/>
</dbReference>
<dbReference type="PROSITE" id="PS00893">
    <property type="entry name" value="NUDIX_BOX"/>
    <property type="match status" value="1"/>
</dbReference>
<feature type="transmembrane region" description="Helical" evidence="2">
    <location>
        <begin position="136"/>
        <end position="160"/>
    </location>
</feature>
<dbReference type="AlphaFoldDB" id="X6NX42"/>
<organism evidence="4 5">
    <name type="scientific">Reticulomyxa filosa</name>
    <dbReference type="NCBI Taxonomy" id="46433"/>
    <lineage>
        <taxon>Eukaryota</taxon>
        <taxon>Sar</taxon>
        <taxon>Rhizaria</taxon>
        <taxon>Retaria</taxon>
        <taxon>Foraminifera</taxon>
        <taxon>Monothalamids</taxon>
        <taxon>Reticulomyxidae</taxon>
        <taxon>Reticulomyxa</taxon>
    </lineage>
</organism>
<keyword evidence="2" id="KW-1133">Transmembrane helix</keyword>
<feature type="transmembrane region" description="Helical" evidence="2">
    <location>
        <begin position="207"/>
        <end position="226"/>
    </location>
</feature>
<keyword evidence="1" id="KW-0378">Hydrolase</keyword>
<keyword evidence="2" id="KW-0812">Transmembrane</keyword>
<evidence type="ECO:0000313" key="5">
    <source>
        <dbReference type="Proteomes" id="UP000023152"/>
    </source>
</evidence>
<dbReference type="CDD" id="cd04670">
    <property type="entry name" value="NUDIX_ASFGF2_Nudt6"/>
    <property type="match status" value="1"/>
</dbReference>
<keyword evidence="5" id="KW-1185">Reference proteome</keyword>
<dbReference type="SUPFAM" id="SSF55811">
    <property type="entry name" value="Nudix"/>
    <property type="match status" value="1"/>
</dbReference>
<dbReference type="EMBL" id="ASPP01005512">
    <property type="protein sequence ID" value="ETO30374.1"/>
    <property type="molecule type" value="Genomic_DNA"/>
</dbReference>
<dbReference type="Proteomes" id="UP000023152">
    <property type="component" value="Unassembled WGS sequence"/>
</dbReference>
<keyword evidence="2" id="KW-0472">Membrane</keyword>
<dbReference type="InterPro" id="IPR000086">
    <property type="entry name" value="NUDIX_hydrolase_dom"/>
</dbReference>
<dbReference type="PANTHER" id="PTHR13994">
    <property type="entry name" value="NUDIX HYDROLASE RELATED"/>
    <property type="match status" value="1"/>
</dbReference>
<evidence type="ECO:0000256" key="1">
    <source>
        <dbReference type="ARBA" id="ARBA00022801"/>
    </source>
</evidence>
<evidence type="ECO:0000313" key="4">
    <source>
        <dbReference type="EMBL" id="ETO30374.1"/>
    </source>
</evidence>
<dbReference type="Pfam" id="PF00293">
    <property type="entry name" value="NUDIX"/>
    <property type="match status" value="1"/>
</dbReference>
<dbReference type="Gene3D" id="3.90.79.10">
    <property type="entry name" value="Nucleoside Triphosphate Pyrophosphohydrolase"/>
    <property type="match status" value="1"/>
</dbReference>
<proteinExistence type="predicted"/>
<gene>
    <name evidence="4" type="ORF">RFI_06746</name>
</gene>
<feature type="transmembrane region" description="Helical" evidence="2">
    <location>
        <begin position="106"/>
        <end position="124"/>
    </location>
</feature>
<accession>X6NX42</accession>
<dbReference type="InterPro" id="IPR015797">
    <property type="entry name" value="NUDIX_hydrolase-like_dom_sf"/>
</dbReference>
<evidence type="ECO:0000256" key="2">
    <source>
        <dbReference type="SAM" id="Phobius"/>
    </source>
</evidence>